<dbReference type="Gene3D" id="3.40.50.20">
    <property type="match status" value="1"/>
</dbReference>
<protein>
    <recommendedName>
        <fullName evidence="2">PglD N-terminal domain-containing protein</fullName>
    </recommendedName>
</protein>
<dbReference type="InterPro" id="IPR041561">
    <property type="entry name" value="PglD_N"/>
</dbReference>
<accession>A0A820C8Q1</accession>
<dbReference type="PANTHER" id="PTHR43300">
    <property type="entry name" value="ACETYLTRANSFERASE"/>
    <property type="match status" value="1"/>
</dbReference>
<evidence type="ECO:0000259" key="2">
    <source>
        <dbReference type="Pfam" id="PF17836"/>
    </source>
</evidence>
<gene>
    <name evidence="4" type="ORF">OVN521_LOCUS27291</name>
    <name evidence="3" type="ORF">WKI299_LOCUS23245</name>
</gene>
<dbReference type="PANTHER" id="PTHR43300:SF7">
    <property type="entry name" value="UDP-N-ACETYLBACILLOSAMINE N-ACETYLTRANSFERASE"/>
    <property type="match status" value="1"/>
</dbReference>
<keyword evidence="5" id="KW-1185">Reference proteome</keyword>
<evidence type="ECO:0000313" key="5">
    <source>
        <dbReference type="Proteomes" id="UP000663866"/>
    </source>
</evidence>
<sequence length="417" mass="45070">MSTKNETNESFEISIKRPFLPETIALIGGGLHSGVVLDIIDCLNAKAKQFSVAGYYDDNEKSSNLTIPYLGTIDDLIQQYNKSASTIQTSLINCIGDNVARKKIVENILQTTFGPSTAKWATLVHPFSSVSQSANICEGAVICAGSVVGPHAVVGLHSIINTSASVDHDCKIGDFAHIAPGSHLCGSVHVGNLTLVGVGSQIIPKVYIGQESIIGAGTTVLANVADMTTAVGIVRSTKTIKENITNRRLVWIARKPINFNRIESLLARSIQQNHFANFGPCVEQLEAFLRKILDINPTKAVILTNNGSAALHAIIGGLQIYKNEKLRFVTQAFTFPTSAQCNLTGTAIVDIDKDLGLNLDLVDIDAVDGIIVTNVFGHVVDIKKYTEWAAKHNKYLIFDNAATSFTFYEGKSEYCFL</sequence>
<dbReference type="Pfam" id="PF01041">
    <property type="entry name" value="DegT_DnrJ_EryC1"/>
    <property type="match status" value="1"/>
</dbReference>
<evidence type="ECO:0000313" key="3">
    <source>
        <dbReference type="EMBL" id="CAF2116187.1"/>
    </source>
</evidence>
<dbReference type="CDD" id="cd03360">
    <property type="entry name" value="LbH_AT_putative"/>
    <property type="match status" value="1"/>
</dbReference>
<feature type="domain" description="PglD N-terminal" evidence="2">
    <location>
        <begin position="24"/>
        <end position="107"/>
    </location>
</feature>
<dbReference type="SUPFAM" id="SSF53383">
    <property type="entry name" value="PLP-dependent transferases"/>
    <property type="match status" value="1"/>
</dbReference>
<dbReference type="PROSITE" id="PS00101">
    <property type="entry name" value="HEXAPEP_TRANSFERASES"/>
    <property type="match status" value="1"/>
</dbReference>
<organism evidence="4 5">
    <name type="scientific">Rotaria magnacalcarata</name>
    <dbReference type="NCBI Taxonomy" id="392030"/>
    <lineage>
        <taxon>Eukaryota</taxon>
        <taxon>Metazoa</taxon>
        <taxon>Spiralia</taxon>
        <taxon>Gnathifera</taxon>
        <taxon>Rotifera</taxon>
        <taxon>Eurotatoria</taxon>
        <taxon>Bdelloidea</taxon>
        <taxon>Philodinida</taxon>
        <taxon>Philodinidae</taxon>
        <taxon>Rotaria</taxon>
    </lineage>
</organism>
<dbReference type="InterPro" id="IPR000653">
    <property type="entry name" value="DegT/StrS_aminotransferase"/>
</dbReference>
<dbReference type="InterPro" id="IPR050179">
    <property type="entry name" value="Trans_hexapeptide_repeat"/>
</dbReference>
<dbReference type="InterPro" id="IPR018357">
    <property type="entry name" value="Hexapep_transf_CS"/>
</dbReference>
<name>A0A820C8Q1_9BILA</name>
<dbReference type="InterPro" id="IPR020019">
    <property type="entry name" value="AcTrfase_PglD-like"/>
</dbReference>
<evidence type="ECO:0000313" key="4">
    <source>
        <dbReference type="EMBL" id="CAF4218282.1"/>
    </source>
</evidence>
<dbReference type="GO" id="GO:0016740">
    <property type="term" value="F:transferase activity"/>
    <property type="evidence" value="ECO:0007669"/>
    <property type="project" value="UniProtKB-KW"/>
</dbReference>
<dbReference type="InterPro" id="IPR011004">
    <property type="entry name" value="Trimer_LpxA-like_sf"/>
</dbReference>
<keyword evidence="1" id="KW-0808">Transferase</keyword>
<dbReference type="Proteomes" id="UP000663856">
    <property type="component" value="Unassembled WGS sequence"/>
</dbReference>
<comment type="caution">
    <text evidence="4">The sequence shown here is derived from an EMBL/GenBank/DDBJ whole genome shotgun (WGS) entry which is preliminary data.</text>
</comment>
<dbReference type="Gene3D" id="2.160.10.10">
    <property type="entry name" value="Hexapeptide repeat proteins"/>
    <property type="match status" value="1"/>
</dbReference>
<dbReference type="Proteomes" id="UP000663866">
    <property type="component" value="Unassembled WGS sequence"/>
</dbReference>
<dbReference type="SUPFAM" id="SSF51161">
    <property type="entry name" value="Trimeric LpxA-like enzymes"/>
    <property type="match status" value="1"/>
</dbReference>
<dbReference type="AlphaFoldDB" id="A0A820C8Q1"/>
<proteinExistence type="predicted"/>
<dbReference type="EMBL" id="CAJOBG010007480">
    <property type="protein sequence ID" value="CAF4218282.1"/>
    <property type="molecule type" value="Genomic_DNA"/>
</dbReference>
<dbReference type="EMBL" id="CAJNRF010010057">
    <property type="protein sequence ID" value="CAF2116187.1"/>
    <property type="molecule type" value="Genomic_DNA"/>
</dbReference>
<dbReference type="Gene3D" id="3.40.640.10">
    <property type="entry name" value="Type I PLP-dependent aspartate aminotransferase-like (Major domain)"/>
    <property type="match status" value="1"/>
</dbReference>
<dbReference type="NCBIfam" id="TIGR03570">
    <property type="entry name" value="NeuD_NnaD"/>
    <property type="match status" value="1"/>
</dbReference>
<evidence type="ECO:0000256" key="1">
    <source>
        <dbReference type="ARBA" id="ARBA00022679"/>
    </source>
</evidence>
<reference evidence="4" key="1">
    <citation type="submission" date="2021-02" db="EMBL/GenBank/DDBJ databases">
        <authorList>
            <person name="Nowell W R."/>
        </authorList>
    </citation>
    <scope>NUCLEOTIDE SEQUENCE</scope>
</reference>
<dbReference type="Pfam" id="PF17836">
    <property type="entry name" value="PglD_N"/>
    <property type="match status" value="1"/>
</dbReference>
<dbReference type="InterPro" id="IPR015421">
    <property type="entry name" value="PyrdxlP-dep_Trfase_major"/>
</dbReference>
<dbReference type="InterPro" id="IPR015424">
    <property type="entry name" value="PyrdxlP-dep_Trfase"/>
</dbReference>